<keyword evidence="3" id="KW-0862">Zinc</keyword>
<gene>
    <name evidence="6" type="ORF">OS493_011365</name>
</gene>
<evidence type="ECO:0000256" key="1">
    <source>
        <dbReference type="ARBA" id="ARBA00022723"/>
    </source>
</evidence>
<dbReference type="InterPro" id="IPR017455">
    <property type="entry name" value="Znf_FYVE-rel"/>
</dbReference>
<keyword evidence="7" id="KW-1185">Reference proteome</keyword>
<dbReference type="PANTHER" id="PTHR39490">
    <property type="entry name" value="ARRESTIN DOMAIN-CONTAINING PROTEIN D"/>
    <property type="match status" value="1"/>
</dbReference>
<dbReference type="Proteomes" id="UP001163046">
    <property type="component" value="Unassembled WGS sequence"/>
</dbReference>
<dbReference type="EMBL" id="MU826830">
    <property type="protein sequence ID" value="KAJ7373756.1"/>
    <property type="molecule type" value="Genomic_DNA"/>
</dbReference>
<dbReference type="Pfam" id="PF01363">
    <property type="entry name" value="FYVE"/>
    <property type="match status" value="1"/>
</dbReference>
<dbReference type="SMART" id="SM00064">
    <property type="entry name" value="FYVE"/>
    <property type="match status" value="1"/>
</dbReference>
<feature type="domain" description="FYVE-type" evidence="5">
    <location>
        <begin position="1"/>
        <end position="47"/>
    </location>
</feature>
<evidence type="ECO:0000256" key="2">
    <source>
        <dbReference type="ARBA" id="ARBA00022771"/>
    </source>
</evidence>
<comment type="caution">
    <text evidence="6">The sequence shown here is derived from an EMBL/GenBank/DDBJ whole genome shotgun (WGS) entry which is preliminary data.</text>
</comment>
<dbReference type="InterPro" id="IPR000306">
    <property type="entry name" value="Znf_FYVE"/>
</dbReference>
<keyword evidence="1" id="KW-0479">Metal-binding</keyword>
<protein>
    <recommendedName>
        <fullName evidence="5">FYVE-type domain-containing protein</fullName>
    </recommendedName>
</protein>
<dbReference type="AlphaFoldDB" id="A0A9W9Z214"/>
<keyword evidence="2 4" id="KW-0863">Zinc-finger</keyword>
<evidence type="ECO:0000313" key="7">
    <source>
        <dbReference type="Proteomes" id="UP001163046"/>
    </source>
</evidence>
<dbReference type="OrthoDB" id="957735at2759"/>
<evidence type="ECO:0000256" key="3">
    <source>
        <dbReference type="ARBA" id="ARBA00022833"/>
    </source>
</evidence>
<proteinExistence type="predicted"/>
<dbReference type="PANTHER" id="PTHR39490:SF8">
    <property type="entry name" value="ZINC FINGER FYVE DOMAIN-CONTAINING PROTEIN 21"/>
    <property type="match status" value="1"/>
</dbReference>
<organism evidence="6 7">
    <name type="scientific">Desmophyllum pertusum</name>
    <dbReference type="NCBI Taxonomy" id="174260"/>
    <lineage>
        <taxon>Eukaryota</taxon>
        <taxon>Metazoa</taxon>
        <taxon>Cnidaria</taxon>
        <taxon>Anthozoa</taxon>
        <taxon>Hexacorallia</taxon>
        <taxon>Scleractinia</taxon>
        <taxon>Caryophylliina</taxon>
        <taxon>Caryophylliidae</taxon>
        <taxon>Desmophyllum</taxon>
    </lineage>
</organism>
<dbReference type="SUPFAM" id="SSF57903">
    <property type="entry name" value="FYVE/PHD zinc finger"/>
    <property type="match status" value="1"/>
</dbReference>
<dbReference type="InterPro" id="IPR013083">
    <property type="entry name" value="Znf_RING/FYVE/PHD"/>
</dbReference>
<dbReference type="Gene3D" id="3.30.40.10">
    <property type="entry name" value="Zinc/RING finger domain, C3HC4 (zinc finger)"/>
    <property type="match status" value="1"/>
</dbReference>
<dbReference type="GO" id="GO:0008270">
    <property type="term" value="F:zinc ion binding"/>
    <property type="evidence" value="ECO:0007669"/>
    <property type="project" value="UniProtKB-KW"/>
</dbReference>
<name>A0A9W9Z214_9CNID</name>
<evidence type="ECO:0000256" key="4">
    <source>
        <dbReference type="PROSITE-ProRule" id="PRU00091"/>
    </source>
</evidence>
<evidence type="ECO:0000259" key="5">
    <source>
        <dbReference type="PROSITE" id="PS50178"/>
    </source>
</evidence>
<dbReference type="InterPro" id="IPR011011">
    <property type="entry name" value="Znf_FYVE_PHD"/>
</dbReference>
<dbReference type="InterPro" id="IPR052113">
    <property type="entry name" value="FYVE-type_Zinc_Finger"/>
</dbReference>
<evidence type="ECO:0000313" key="6">
    <source>
        <dbReference type="EMBL" id="KAJ7373756.1"/>
    </source>
</evidence>
<sequence>MTSAGQHHCRACGQVFCSECTKQRIPLPQFGYMSPERVCENCFQHNNIRQVDEEDEDEFEVITLPNFPM</sequence>
<accession>A0A9W9Z214</accession>
<reference evidence="6" key="1">
    <citation type="submission" date="2023-01" db="EMBL/GenBank/DDBJ databases">
        <title>Genome assembly of the deep-sea coral Lophelia pertusa.</title>
        <authorList>
            <person name="Herrera S."/>
            <person name="Cordes E."/>
        </authorList>
    </citation>
    <scope>NUCLEOTIDE SEQUENCE</scope>
    <source>
        <strain evidence="6">USNM1676648</strain>
        <tissue evidence="6">Polyp</tissue>
    </source>
</reference>
<dbReference type="PROSITE" id="PS50178">
    <property type="entry name" value="ZF_FYVE"/>
    <property type="match status" value="1"/>
</dbReference>